<dbReference type="OrthoDB" id="306304at2759"/>
<feature type="coiled-coil region" evidence="5">
    <location>
        <begin position="224"/>
        <end position="251"/>
    </location>
</feature>
<dbReference type="Pfam" id="PF09454">
    <property type="entry name" value="Vps23_core"/>
    <property type="match status" value="1"/>
</dbReference>
<sequence>MNLQQICSQCQYKNFLQVIQAGQELINQGFIASMYQQKIGNQLDSVLIMSGFVLVNYQQQPLQINTEVIFSKEYPISPPAFYFVNPDPNKFQVNSKYVINKRPNSESYYVILDNLNWNTHKDLKKTMNLYIQILQKDFPLYSKQFQNQNNQKNYEINNQNQIGGDIEQIIYNDNKEVEQAVNKEISSIKLQINQDINQMLDEVKQLYDHNQNLIKSSVILHRINQDLDEQIKEADSSINDMRNKCQQYSNETLKLETLKEKYMTAQSPVHNQILQLIAELDAIKETFLFTDEWFKRSKDFDQYSSQIKLLAEREFECKILLKKCLLLVN</sequence>
<dbReference type="RefSeq" id="XP_001032845.4">
    <property type="nucleotide sequence ID" value="XM_001032845.4"/>
</dbReference>
<dbReference type="KEGG" id="tet:TTHERM_00486330"/>
<evidence type="ECO:0000256" key="2">
    <source>
        <dbReference type="ARBA" id="ARBA00022448"/>
    </source>
</evidence>
<keyword evidence="5" id="KW-0175">Coiled coil</keyword>
<keyword evidence="8" id="KW-1185">Reference proteome</keyword>
<keyword evidence="2" id="KW-0813">Transport</keyword>
<dbReference type="STRING" id="312017.I7MGI0"/>
<dbReference type="InterPro" id="IPR016135">
    <property type="entry name" value="UBQ-conjugating_enzyme/RWD"/>
</dbReference>
<evidence type="ECO:0000313" key="7">
    <source>
        <dbReference type="EMBL" id="EAR85182.4"/>
    </source>
</evidence>
<dbReference type="InterPro" id="IPR037202">
    <property type="entry name" value="ESCRT_assembly_dom"/>
</dbReference>
<evidence type="ECO:0000259" key="6">
    <source>
        <dbReference type="Pfam" id="PF09454"/>
    </source>
</evidence>
<reference evidence="8" key="1">
    <citation type="journal article" date="2006" name="PLoS Biol.">
        <title>Macronuclear genome sequence of the ciliate Tetrahymena thermophila, a model eukaryote.</title>
        <authorList>
            <person name="Eisen J.A."/>
            <person name="Coyne R.S."/>
            <person name="Wu M."/>
            <person name="Wu D."/>
            <person name="Thiagarajan M."/>
            <person name="Wortman J.R."/>
            <person name="Badger J.H."/>
            <person name="Ren Q."/>
            <person name="Amedeo P."/>
            <person name="Jones K.M."/>
            <person name="Tallon L.J."/>
            <person name="Delcher A.L."/>
            <person name="Salzberg S.L."/>
            <person name="Silva J.C."/>
            <person name="Haas B.J."/>
            <person name="Majoros W.H."/>
            <person name="Farzad M."/>
            <person name="Carlton J.M."/>
            <person name="Smith R.K. Jr."/>
            <person name="Garg J."/>
            <person name="Pearlman R.E."/>
            <person name="Karrer K.M."/>
            <person name="Sun L."/>
            <person name="Manning G."/>
            <person name="Elde N.C."/>
            <person name="Turkewitz A.P."/>
            <person name="Asai D.J."/>
            <person name="Wilkes D.E."/>
            <person name="Wang Y."/>
            <person name="Cai H."/>
            <person name="Collins K."/>
            <person name="Stewart B.A."/>
            <person name="Lee S.R."/>
            <person name="Wilamowska K."/>
            <person name="Weinberg Z."/>
            <person name="Ruzzo W.L."/>
            <person name="Wloga D."/>
            <person name="Gaertig J."/>
            <person name="Frankel J."/>
            <person name="Tsao C.-C."/>
            <person name="Gorovsky M.A."/>
            <person name="Keeling P.J."/>
            <person name="Waller R.F."/>
            <person name="Patron N.J."/>
            <person name="Cherry J.M."/>
            <person name="Stover N.A."/>
            <person name="Krieger C.J."/>
            <person name="del Toro C."/>
            <person name="Ryder H.F."/>
            <person name="Williamson S.C."/>
            <person name="Barbeau R.A."/>
            <person name="Hamilton E.P."/>
            <person name="Orias E."/>
        </authorList>
    </citation>
    <scope>NUCLEOTIDE SEQUENCE [LARGE SCALE GENOMIC DNA]</scope>
    <source>
        <strain evidence="8">SB210</strain>
    </source>
</reference>
<dbReference type="AlphaFoldDB" id="I7MGI0"/>
<protein>
    <submittedName>
        <fullName evidence="7">Vps23 core domain protein</fullName>
    </submittedName>
</protein>
<evidence type="ECO:0000313" key="8">
    <source>
        <dbReference type="Proteomes" id="UP000009168"/>
    </source>
</evidence>
<evidence type="ECO:0000256" key="3">
    <source>
        <dbReference type="ARBA" id="ARBA00022753"/>
    </source>
</evidence>
<dbReference type="InterPro" id="IPR017916">
    <property type="entry name" value="SB_dom"/>
</dbReference>
<gene>
    <name evidence="7" type="ORF">TTHERM_00486330</name>
</gene>
<evidence type="ECO:0000256" key="5">
    <source>
        <dbReference type="SAM" id="Coils"/>
    </source>
</evidence>
<keyword evidence="3" id="KW-0967">Endosome</keyword>
<feature type="domain" description="SB" evidence="6">
    <location>
        <begin position="263"/>
        <end position="323"/>
    </location>
</feature>
<comment type="subcellular location">
    <subcellularLocation>
        <location evidence="1">Endosome</location>
    </subcellularLocation>
</comment>
<dbReference type="InParanoid" id="I7MGI0"/>
<evidence type="ECO:0000256" key="1">
    <source>
        <dbReference type="ARBA" id="ARBA00004177"/>
    </source>
</evidence>
<evidence type="ECO:0000256" key="4">
    <source>
        <dbReference type="ARBA" id="ARBA00022927"/>
    </source>
</evidence>
<dbReference type="GO" id="GO:0005768">
    <property type="term" value="C:endosome"/>
    <property type="evidence" value="ECO:0007669"/>
    <property type="project" value="UniProtKB-SubCell"/>
</dbReference>
<dbReference type="EMBL" id="GG662587">
    <property type="protein sequence ID" value="EAR85182.4"/>
    <property type="molecule type" value="Genomic_DNA"/>
</dbReference>
<dbReference type="GeneID" id="7831142"/>
<organism evidence="7 8">
    <name type="scientific">Tetrahymena thermophila (strain SB210)</name>
    <dbReference type="NCBI Taxonomy" id="312017"/>
    <lineage>
        <taxon>Eukaryota</taxon>
        <taxon>Sar</taxon>
        <taxon>Alveolata</taxon>
        <taxon>Ciliophora</taxon>
        <taxon>Intramacronucleata</taxon>
        <taxon>Oligohymenophorea</taxon>
        <taxon>Hymenostomatida</taxon>
        <taxon>Tetrahymenina</taxon>
        <taxon>Tetrahymenidae</taxon>
        <taxon>Tetrahymena</taxon>
    </lineage>
</organism>
<dbReference type="SUPFAM" id="SSF140111">
    <property type="entry name" value="Endosomal sorting complex assembly domain"/>
    <property type="match status" value="1"/>
</dbReference>
<dbReference type="GO" id="GO:0015031">
    <property type="term" value="P:protein transport"/>
    <property type="evidence" value="ECO:0007669"/>
    <property type="project" value="UniProtKB-KW"/>
</dbReference>
<dbReference type="Proteomes" id="UP000009168">
    <property type="component" value="Unassembled WGS sequence"/>
</dbReference>
<dbReference type="CDD" id="cd11685">
    <property type="entry name" value="UEV_TSG101-like"/>
    <property type="match status" value="1"/>
</dbReference>
<proteinExistence type="predicted"/>
<accession>I7MGI0</accession>
<keyword evidence="4" id="KW-0653">Protein transport</keyword>
<name>I7MGI0_TETTS</name>
<dbReference type="Gene3D" id="3.10.110.10">
    <property type="entry name" value="Ubiquitin Conjugating Enzyme"/>
    <property type="match status" value="1"/>
</dbReference>
<dbReference type="SUPFAM" id="SSF54495">
    <property type="entry name" value="UBC-like"/>
    <property type="match status" value="1"/>
</dbReference>